<dbReference type="Gene3D" id="3.10.180.10">
    <property type="entry name" value="2,3-Dihydroxybiphenyl 1,2-Dioxygenase, domain 1"/>
    <property type="match status" value="1"/>
</dbReference>
<dbReference type="SUPFAM" id="SSF54593">
    <property type="entry name" value="Glyoxalase/Bleomycin resistance protein/Dihydroxybiphenyl dioxygenase"/>
    <property type="match status" value="1"/>
</dbReference>
<dbReference type="GO" id="GO:0046872">
    <property type="term" value="F:metal ion binding"/>
    <property type="evidence" value="ECO:0007669"/>
    <property type="project" value="UniProtKB-KW"/>
</dbReference>
<dbReference type="Pfam" id="PF00903">
    <property type="entry name" value="Glyoxalase"/>
    <property type="match status" value="1"/>
</dbReference>
<organism evidence="3 4">
    <name type="scientific">Geosporobacter ferrireducens</name>
    <dbReference type="NCBI Taxonomy" id="1424294"/>
    <lineage>
        <taxon>Bacteria</taxon>
        <taxon>Bacillati</taxon>
        <taxon>Bacillota</taxon>
        <taxon>Clostridia</taxon>
        <taxon>Peptostreptococcales</taxon>
        <taxon>Thermotaleaceae</taxon>
        <taxon>Geosporobacter</taxon>
    </lineage>
</organism>
<dbReference type="EMBL" id="CP017269">
    <property type="protein sequence ID" value="AOT70790.1"/>
    <property type="molecule type" value="Genomic_DNA"/>
</dbReference>
<accession>A0A1D8GIP7</accession>
<dbReference type="InterPro" id="IPR051785">
    <property type="entry name" value="MMCE/EMCE_epimerase"/>
</dbReference>
<keyword evidence="1" id="KW-0479">Metal-binding</keyword>
<dbReference type="OrthoDB" id="9788468at2"/>
<dbReference type="KEGG" id="gfe:Gferi_15220"/>
<proteinExistence type="predicted"/>
<dbReference type="Proteomes" id="UP000095743">
    <property type="component" value="Chromosome"/>
</dbReference>
<protein>
    <recommendedName>
        <fullName evidence="2">VOC domain-containing protein</fullName>
    </recommendedName>
</protein>
<evidence type="ECO:0000259" key="2">
    <source>
        <dbReference type="PROSITE" id="PS51819"/>
    </source>
</evidence>
<name>A0A1D8GIP7_9FIRM</name>
<feature type="domain" description="VOC" evidence="2">
    <location>
        <begin position="4"/>
        <end position="122"/>
    </location>
</feature>
<dbReference type="AlphaFoldDB" id="A0A1D8GIP7"/>
<dbReference type="GO" id="GO:0004493">
    <property type="term" value="F:methylmalonyl-CoA epimerase activity"/>
    <property type="evidence" value="ECO:0007669"/>
    <property type="project" value="TreeGrafter"/>
</dbReference>
<dbReference type="GO" id="GO:0046491">
    <property type="term" value="P:L-methylmalonyl-CoA metabolic process"/>
    <property type="evidence" value="ECO:0007669"/>
    <property type="project" value="TreeGrafter"/>
</dbReference>
<evidence type="ECO:0000313" key="3">
    <source>
        <dbReference type="EMBL" id="AOT70790.1"/>
    </source>
</evidence>
<gene>
    <name evidence="3" type="ORF">Gferi_15220</name>
</gene>
<dbReference type="STRING" id="1424294.Gferi_15220"/>
<dbReference type="RefSeq" id="WP_069977945.1">
    <property type="nucleotide sequence ID" value="NZ_CP017269.1"/>
</dbReference>
<keyword evidence="4" id="KW-1185">Reference proteome</keyword>
<dbReference type="InterPro" id="IPR004360">
    <property type="entry name" value="Glyas_Fos-R_dOase_dom"/>
</dbReference>
<dbReference type="PROSITE" id="PS51819">
    <property type="entry name" value="VOC"/>
    <property type="match status" value="1"/>
</dbReference>
<dbReference type="PANTHER" id="PTHR43048">
    <property type="entry name" value="METHYLMALONYL-COA EPIMERASE"/>
    <property type="match status" value="1"/>
</dbReference>
<evidence type="ECO:0000313" key="4">
    <source>
        <dbReference type="Proteomes" id="UP000095743"/>
    </source>
</evidence>
<dbReference type="PANTHER" id="PTHR43048:SF3">
    <property type="entry name" value="METHYLMALONYL-COA EPIMERASE, MITOCHONDRIAL"/>
    <property type="match status" value="1"/>
</dbReference>
<evidence type="ECO:0000256" key="1">
    <source>
        <dbReference type="ARBA" id="ARBA00022723"/>
    </source>
</evidence>
<dbReference type="InterPro" id="IPR029068">
    <property type="entry name" value="Glyas_Bleomycin-R_OHBP_Dase"/>
</dbReference>
<reference evidence="3 4" key="1">
    <citation type="submission" date="2016-09" db="EMBL/GenBank/DDBJ databases">
        <title>Genomic analysis reveals versatility of anaerobic energy metabolism of Geosporobacter ferrireducens IRF9 of phylum Firmicutes.</title>
        <authorList>
            <person name="Kim S.-J."/>
        </authorList>
    </citation>
    <scope>NUCLEOTIDE SEQUENCE [LARGE SCALE GENOMIC DNA]</scope>
    <source>
        <strain evidence="3 4">IRF9</strain>
    </source>
</reference>
<dbReference type="InterPro" id="IPR037523">
    <property type="entry name" value="VOC_core"/>
</dbReference>
<sequence length="124" mass="14590">MIRNLGHISIRTRDIELSTKFYRDILGIPFSRREETERFYVVFLQLGDTEIELLQLKNGEYEKRADGPVDHMAFFVEDLDAAMQKLKEHQVVVLSDTVREVFGWRVMFVQGPDGERIELMEVIK</sequence>